<accession>A0ACC2UQY8</accession>
<sequence length="117" mass="13494">MDINYYLPPLQNIAHPVRVHLPALKDVLNSLHVLPVPANPAKVNPYTLPQRTANFVNIVGKAFQKRYRRKYNEVNRIYACSFHGCNKAYGALNHLNAHIISLKHGPRRSARDFQRFH</sequence>
<protein>
    <submittedName>
        <fullName evidence="1">Uncharacterized protein</fullName>
    </submittedName>
</protein>
<proteinExistence type="predicted"/>
<comment type="caution">
    <text evidence="1">The sequence shown here is derived from an EMBL/GenBank/DDBJ whole genome shotgun (WGS) entry which is preliminary data.</text>
</comment>
<name>A0ACC2UQY8_9FUNG</name>
<gene>
    <name evidence="1" type="ORF">DSO57_1011614</name>
</gene>
<dbReference type="EMBL" id="QTSX02000040">
    <property type="protein sequence ID" value="KAJ9089559.1"/>
    <property type="molecule type" value="Genomic_DNA"/>
</dbReference>
<organism evidence="1 2">
    <name type="scientific">Entomophthora muscae</name>
    <dbReference type="NCBI Taxonomy" id="34485"/>
    <lineage>
        <taxon>Eukaryota</taxon>
        <taxon>Fungi</taxon>
        <taxon>Fungi incertae sedis</taxon>
        <taxon>Zoopagomycota</taxon>
        <taxon>Entomophthoromycotina</taxon>
        <taxon>Entomophthoromycetes</taxon>
        <taxon>Entomophthorales</taxon>
        <taxon>Entomophthoraceae</taxon>
        <taxon>Entomophthora</taxon>
    </lineage>
</organism>
<reference evidence="1" key="1">
    <citation type="submission" date="2022-04" db="EMBL/GenBank/DDBJ databases">
        <title>Genome of the entomopathogenic fungus Entomophthora muscae.</title>
        <authorList>
            <person name="Elya C."/>
            <person name="Lovett B.R."/>
            <person name="Lee E."/>
            <person name="Macias A.M."/>
            <person name="Hajek A.E."/>
            <person name="De Bivort B.L."/>
            <person name="Kasson M.T."/>
            <person name="De Fine Licht H.H."/>
            <person name="Stajich J.E."/>
        </authorList>
    </citation>
    <scope>NUCLEOTIDE SEQUENCE</scope>
    <source>
        <strain evidence="1">Berkeley</strain>
    </source>
</reference>
<dbReference type="Proteomes" id="UP001165960">
    <property type="component" value="Unassembled WGS sequence"/>
</dbReference>
<keyword evidence="2" id="KW-1185">Reference proteome</keyword>
<evidence type="ECO:0000313" key="2">
    <source>
        <dbReference type="Proteomes" id="UP001165960"/>
    </source>
</evidence>
<evidence type="ECO:0000313" key="1">
    <source>
        <dbReference type="EMBL" id="KAJ9089559.1"/>
    </source>
</evidence>